<dbReference type="Gene3D" id="2.60.120.260">
    <property type="entry name" value="Galactose-binding domain-like"/>
    <property type="match status" value="1"/>
</dbReference>
<dbReference type="AlphaFoldDB" id="A0ABD3TQ67"/>
<dbReference type="InterPro" id="IPR012919">
    <property type="entry name" value="SUN_dom"/>
</dbReference>
<evidence type="ECO:0000259" key="1">
    <source>
        <dbReference type="Pfam" id="PF07738"/>
    </source>
</evidence>
<dbReference type="Pfam" id="PF07738">
    <property type="entry name" value="Sad1_UNC"/>
    <property type="match status" value="1"/>
</dbReference>
<evidence type="ECO:0000313" key="3">
    <source>
        <dbReference type="Proteomes" id="UP001634393"/>
    </source>
</evidence>
<proteinExistence type="predicted"/>
<evidence type="ECO:0000313" key="2">
    <source>
        <dbReference type="EMBL" id="KAL3839256.1"/>
    </source>
</evidence>
<feature type="domain" description="SUN" evidence="1">
    <location>
        <begin position="101"/>
        <end position="148"/>
    </location>
</feature>
<dbReference type="Proteomes" id="UP001634393">
    <property type="component" value="Unassembled WGS sequence"/>
</dbReference>
<accession>A0ABD3TQ67</accession>
<sequence>MDGVTTNKEFGDFVKDLKKSKKNRYINIDEIVGYTRENVEKEIMIENLLTKEQFEELVEEFKKARKERIRNDRLCDGIVESMVMDHSEPNGCCMENEYQVHEIAEKMITPSFGEPGQCFPLDGDNGFVEIRLRDIIVVVFLTLEHVAKVIFDDDKKFLSTEFTYDLKKKNVLTYKVVELAASKLVDTST</sequence>
<protein>
    <recommendedName>
        <fullName evidence="1">SUN domain-containing protein</fullName>
    </recommendedName>
</protein>
<name>A0ABD3TQ67_9LAMI</name>
<keyword evidence="3" id="KW-1185">Reference proteome</keyword>
<comment type="caution">
    <text evidence="2">The sequence shown here is derived from an EMBL/GenBank/DDBJ whole genome shotgun (WGS) entry which is preliminary data.</text>
</comment>
<dbReference type="EMBL" id="JBJXBP010000003">
    <property type="protein sequence ID" value="KAL3839256.1"/>
    <property type="molecule type" value="Genomic_DNA"/>
</dbReference>
<organism evidence="2 3">
    <name type="scientific">Penstemon smallii</name>
    <dbReference type="NCBI Taxonomy" id="265156"/>
    <lineage>
        <taxon>Eukaryota</taxon>
        <taxon>Viridiplantae</taxon>
        <taxon>Streptophyta</taxon>
        <taxon>Embryophyta</taxon>
        <taxon>Tracheophyta</taxon>
        <taxon>Spermatophyta</taxon>
        <taxon>Magnoliopsida</taxon>
        <taxon>eudicotyledons</taxon>
        <taxon>Gunneridae</taxon>
        <taxon>Pentapetalae</taxon>
        <taxon>asterids</taxon>
        <taxon>lamiids</taxon>
        <taxon>Lamiales</taxon>
        <taxon>Plantaginaceae</taxon>
        <taxon>Cheloneae</taxon>
        <taxon>Penstemon</taxon>
    </lineage>
</organism>
<gene>
    <name evidence="2" type="ORF">ACJIZ3_023847</name>
</gene>
<reference evidence="2 3" key="1">
    <citation type="submission" date="2024-12" db="EMBL/GenBank/DDBJ databases">
        <title>The unique morphological basis and parallel evolutionary history of personate flowers in Penstemon.</title>
        <authorList>
            <person name="Depatie T.H."/>
            <person name="Wessinger C.A."/>
        </authorList>
    </citation>
    <scope>NUCLEOTIDE SEQUENCE [LARGE SCALE GENOMIC DNA]</scope>
    <source>
        <strain evidence="2">WTNN_2</strain>
        <tissue evidence="2">Leaf</tissue>
    </source>
</reference>